<sequence length="544" mass="60444">MTALNDEAQQSVASAHAAGVHDAPNASDASSGASAPAEAPETTVADGPAVGADEQSAAAQQAEQQQDNAPDDVFEHSAAKMREHGMSETAINQFERLYNVWRNDEGTSWIREDDVEPLGHIPSFHDVYETINHDKAVDAFAKTAFIKLNGGLGTSMGLQKAKSLLPVRRHKAKQMRFIDIIIGQVLTARTRLDVELPLTFMNSFHTSADTMKVLKHHRKFKQSEVPMEIIQHQEPKLVAATGEPVSFPQNPDLEWCPPGHGDLFSTIWESGLLDVLEARGLKYLFISNSDNLGARPSRTLAQHFENTGAPFMAEVAVRTKADRKGGHIVRDKVTGRLMLREMSQVHPDDKAAAEDIAKHPYFNTNSIWIRIDALKAKLAECNGVLPLPVIRNRKTVDPTNPDTEQVIQLETAMGAAIGLFNGSICVQVDRMRFLPVKTTNDLFIMRSDRFHLTDTYEMEDGNYIFPNVELDQRYYKYIRDFDERFPYDVPSLAAANSVTIKGDWTFGRDVAMFADAVLEDKGEPSYVPNGEYVGPLGIEPDDWV</sequence>
<dbReference type="Proteomes" id="UP000216871">
    <property type="component" value="Unassembled WGS sequence"/>
</dbReference>
<comment type="caution">
    <text evidence="7">The sequence shown here is derived from an EMBL/GenBank/DDBJ whole genome shotgun (WGS) entry which is preliminary data.</text>
</comment>
<reference evidence="7 8" key="1">
    <citation type="journal article" date="2017" name="BMC Genomics">
        <title>Comparative genomic and phylogenomic analyses of the Bifidobacteriaceae family.</title>
        <authorList>
            <person name="Lugli G.A."/>
            <person name="Milani C."/>
            <person name="Turroni F."/>
            <person name="Duranti S."/>
            <person name="Mancabelli L."/>
            <person name="Mangifesta M."/>
            <person name="Ferrario C."/>
            <person name="Modesto M."/>
            <person name="Mattarelli P."/>
            <person name="Jiri K."/>
            <person name="van Sinderen D."/>
            <person name="Ventura M."/>
        </authorList>
    </citation>
    <scope>NUCLEOTIDE SEQUENCE [LARGE SCALE GENOMIC DNA]</scope>
    <source>
        <strain evidence="7 8">DSM 100196</strain>
    </source>
</reference>
<feature type="binding site" evidence="5">
    <location>
        <position position="231"/>
    </location>
    <ligand>
        <name>UTP</name>
        <dbReference type="ChEBI" id="CHEBI:46398"/>
    </ligand>
</feature>
<evidence type="ECO:0000313" key="7">
    <source>
        <dbReference type="EMBL" id="OZG57273.1"/>
    </source>
</evidence>
<dbReference type="InterPro" id="IPR002618">
    <property type="entry name" value="UDPGP_fam"/>
</dbReference>
<accession>A0A261FE75</accession>
<dbReference type="AlphaFoldDB" id="A0A261FE75"/>
<gene>
    <name evidence="7" type="ORF">BMYO_2006</name>
</gene>
<evidence type="ECO:0000256" key="2">
    <source>
        <dbReference type="ARBA" id="ARBA00022679"/>
    </source>
</evidence>
<feature type="compositionally biased region" description="Low complexity" evidence="6">
    <location>
        <begin position="52"/>
        <end position="68"/>
    </location>
</feature>
<dbReference type="InterPro" id="IPR029044">
    <property type="entry name" value="Nucleotide-diphossugar_trans"/>
</dbReference>
<evidence type="ECO:0000256" key="3">
    <source>
        <dbReference type="ARBA" id="ARBA00022695"/>
    </source>
</evidence>
<keyword evidence="2 7" id="KW-0808">Transferase</keyword>
<evidence type="ECO:0000256" key="6">
    <source>
        <dbReference type="SAM" id="MobiDB-lite"/>
    </source>
</evidence>
<dbReference type="Pfam" id="PF01704">
    <property type="entry name" value="UDPGP"/>
    <property type="match status" value="1"/>
</dbReference>
<feature type="binding site" evidence="5">
    <location>
        <position position="259"/>
    </location>
    <ligand>
        <name>UTP</name>
        <dbReference type="ChEBI" id="CHEBI:46398"/>
    </ligand>
</feature>
<protein>
    <submittedName>
        <fullName evidence="7">UTP--glucose-1-phosphate uridylyltransferase</fullName>
    </submittedName>
</protein>
<feature type="compositionally biased region" description="Low complexity" evidence="6">
    <location>
        <begin position="23"/>
        <end position="40"/>
    </location>
</feature>
<comment type="similarity">
    <text evidence="1">Belongs to the UDPGP type 1 family.</text>
</comment>
<feature type="binding site" evidence="5">
    <location>
        <position position="437"/>
    </location>
    <ligand>
        <name>UTP</name>
        <dbReference type="ChEBI" id="CHEBI:46398"/>
    </ligand>
</feature>
<dbReference type="PIRSF" id="PIRSF000806">
    <property type="entry name" value="UDPGP"/>
    <property type="match status" value="1"/>
</dbReference>
<dbReference type="GO" id="GO:0006011">
    <property type="term" value="P:UDP-alpha-D-glucose metabolic process"/>
    <property type="evidence" value="ECO:0007669"/>
    <property type="project" value="InterPro"/>
</dbReference>
<dbReference type="Gene3D" id="2.160.10.10">
    <property type="entry name" value="Hexapeptide repeat proteins"/>
    <property type="match status" value="1"/>
</dbReference>
<keyword evidence="3 7" id="KW-0548">Nucleotidyltransferase</keyword>
<dbReference type="InterPro" id="IPR016267">
    <property type="entry name" value="UDPGP_trans"/>
</dbReference>
<feature type="binding site" evidence="5">
    <location>
        <position position="162"/>
    </location>
    <ligand>
        <name>UTP</name>
        <dbReference type="ChEBI" id="CHEBI:46398"/>
    </ligand>
</feature>
<dbReference type="EMBL" id="MWWW01000029">
    <property type="protein sequence ID" value="OZG57273.1"/>
    <property type="molecule type" value="Genomic_DNA"/>
</dbReference>
<dbReference type="PANTHER" id="PTHR43511">
    <property type="match status" value="1"/>
</dbReference>
<feature type="region of interest" description="Disordered" evidence="6">
    <location>
        <begin position="1"/>
        <end position="70"/>
    </location>
</feature>
<proteinExistence type="inferred from homology"/>
<dbReference type="SUPFAM" id="SSF53448">
    <property type="entry name" value="Nucleotide-diphospho-sugar transferases"/>
    <property type="match status" value="1"/>
</dbReference>
<keyword evidence="8" id="KW-1185">Reference proteome</keyword>
<evidence type="ECO:0000313" key="8">
    <source>
        <dbReference type="Proteomes" id="UP000216871"/>
    </source>
</evidence>
<organism evidence="7 8">
    <name type="scientific">Bifidobacterium myosotis</name>
    <dbReference type="NCBI Taxonomy" id="1630166"/>
    <lineage>
        <taxon>Bacteria</taxon>
        <taxon>Bacillati</taxon>
        <taxon>Actinomycetota</taxon>
        <taxon>Actinomycetes</taxon>
        <taxon>Bifidobacteriales</taxon>
        <taxon>Bifidobacteriaceae</taxon>
        <taxon>Bifidobacterium</taxon>
    </lineage>
</organism>
<dbReference type="Gene3D" id="3.90.550.10">
    <property type="entry name" value="Spore Coat Polysaccharide Biosynthesis Protein SpsA, Chain A"/>
    <property type="match status" value="1"/>
</dbReference>
<feature type="binding site" evidence="4">
    <location>
        <position position="260"/>
    </location>
    <ligand>
        <name>substrate</name>
    </ligand>
</feature>
<evidence type="ECO:0000256" key="4">
    <source>
        <dbReference type="PIRSR" id="PIRSR000806-1"/>
    </source>
</evidence>
<dbReference type="GO" id="GO:0003983">
    <property type="term" value="F:UTP:glucose-1-phosphate uridylyltransferase activity"/>
    <property type="evidence" value="ECO:0007669"/>
    <property type="project" value="InterPro"/>
</dbReference>
<name>A0A261FE75_9BIFI</name>
<evidence type="ECO:0000256" key="5">
    <source>
        <dbReference type="PIRSR" id="PIRSR000806-2"/>
    </source>
</evidence>
<feature type="binding site" evidence="5">
    <location>
        <position position="290"/>
    </location>
    <ligand>
        <name>UTP</name>
        <dbReference type="ChEBI" id="CHEBI:46398"/>
    </ligand>
</feature>
<evidence type="ECO:0000256" key="1">
    <source>
        <dbReference type="ARBA" id="ARBA00010401"/>
    </source>
</evidence>